<dbReference type="PaxDb" id="39947-A0A0P0WJ77"/>
<dbReference type="Pfam" id="PF01095">
    <property type="entry name" value="Pectinesterase"/>
    <property type="match status" value="1"/>
</dbReference>
<evidence type="ECO:0000259" key="3">
    <source>
        <dbReference type="Pfam" id="PF01095"/>
    </source>
</evidence>
<keyword evidence="5" id="KW-1185">Reference proteome</keyword>
<dbReference type="Gene3D" id="2.160.20.10">
    <property type="entry name" value="Single-stranded right-handed beta-helix, Pectin lyase-like"/>
    <property type="match status" value="1"/>
</dbReference>
<reference evidence="4 5" key="2">
    <citation type="journal article" date="2013" name="Plant Cell Physiol.">
        <title>Rice Annotation Project Database (RAP-DB): an integrative and interactive database for rice genomics.</title>
        <authorList>
            <person name="Sakai H."/>
            <person name="Lee S.S."/>
            <person name="Tanaka T."/>
            <person name="Numa H."/>
            <person name="Kim J."/>
            <person name="Kawahara Y."/>
            <person name="Wakimoto H."/>
            <person name="Yang C.C."/>
            <person name="Iwamoto M."/>
            <person name="Abe T."/>
            <person name="Yamada Y."/>
            <person name="Muto A."/>
            <person name="Inokuchi H."/>
            <person name="Ikemura T."/>
            <person name="Matsumoto T."/>
            <person name="Sasaki T."/>
            <person name="Itoh T."/>
        </authorList>
    </citation>
    <scope>NUCLEOTIDE SEQUENCE [LARGE SCALE GENOMIC DNA]</scope>
    <source>
        <strain evidence="5">cv. Nipponbare</strain>
    </source>
</reference>
<organism evidence="4 5">
    <name type="scientific">Oryza sativa subsp. japonica</name>
    <name type="common">Rice</name>
    <dbReference type="NCBI Taxonomy" id="39947"/>
    <lineage>
        <taxon>Eukaryota</taxon>
        <taxon>Viridiplantae</taxon>
        <taxon>Streptophyta</taxon>
        <taxon>Embryophyta</taxon>
        <taxon>Tracheophyta</taxon>
        <taxon>Spermatophyta</taxon>
        <taxon>Magnoliopsida</taxon>
        <taxon>Liliopsida</taxon>
        <taxon>Poales</taxon>
        <taxon>Poaceae</taxon>
        <taxon>BOP clade</taxon>
        <taxon>Oryzoideae</taxon>
        <taxon>Oryzeae</taxon>
        <taxon>Oryzinae</taxon>
        <taxon>Oryza</taxon>
        <taxon>Oryza sativa</taxon>
    </lineage>
</organism>
<dbReference type="AlphaFoldDB" id="A0A0P0WJ77"/>
<evidence type="ECO:0000256" key="1">
    <source>
        <dbReference type="ARBA" id="ARBA00022801"/>
    </source>
</evidence>
<dbReference type="EMBL" id="AP014961">
    <property type="protein sequence ID" value="BAS92738.1"/>
    <property type="molecule type" value="Genomic_DNA"/>
</dbReference>
<dbReference type="InterPro" id="IPR012334">
    <property type="entry name" value="Pectin_lyas_fold"/>
</dbReference>
<feature type="region of interest" description="Disordered" evidence="2">
    <location>
        <begin position="59"/>
        <end position="101"/>
    </location>
</feature>
<proteinExistence type="predicted"/>
<feature type="domain" description="Pectinesterase catalytic" evidence="3">
    <location>
        <begin position="18"/>
        <end position="55"/>
    </location>
</feature>
<sequence length="113" mass="11935">MPTWIAEEFEPNVTVAPHPDLEKFTDKVKTHAQRQFFRDCSVSGTIDFIYCNSQASGAPELLDPATEADGEPGRGRDGAAQPHCGAAPGSGEGESDVHGAAVEGVLNDHLCAE</sequence>
<dbReference type="GO" id="GO:0042545">
    <property type="term" value="P:cell wall modification"/>
    <property type="evidence" value="ECO:0007669"/>
    <property type="project" value="InterPro"/>
</dbReference>
<dbReference type="FunCoup" id="A0A0P0WJ77">
    <property type="interactions" value="95"/>
</dbReference>
<name>A0A0P0WJ77_ORYSJ</name>
<dbReference type="Proteomes" id="UP000059680">
    <property type="component" value="Chromosome 5"/>
</dbReference>
<dbReference type="SMR" id="A0A0P0WJ77"/>
<keyword evidence="1" id="KW-0378">Hydrolase</keyword>
<gene>
    <name evidence="4" type="ordered locus">Os05g0204037</name>
    <name evidence="4" type="ORF">OSNPB_050204037</name>
</gene>
<dbReference type="InterPro" id="IPR000070">
    <property type="entry name" value="Pectinesterase_cat"/>
</dbReference>
<accession>A0A0P0WJ77</accession>
<dbReference type="GO" id="GO:0030599">
    <property type="term" value="F:pectinesterase activity"/>
    <property type="evidence" value="ECO:0007669"/>
    <property type="project" value="InterPro"/>
</dbReference>
<evidence type="ECO:0000256" key="2">
    <source>
        <dbReference type="SAM" id="MobiDB-lite"/>
    </source>
</evidence>
<dbReference type="InParanoid" id="A0A0P0WJ77"/>
<reference evidence="4 5" key="3">
    <citation type="journal article" date="2013" name="Rice">
        <title>Improvement of the Oryza sativa Nipponbare reference genome using next generation sequence and optical map data.</title>
        <authorList>
            <person name="Kawahara Y."/>
            <person name="de la Bastide M."/>
            <person name="Hamilton J.P."/>
            <person name="Kanamori H."/>
            <person name="McCombie W.R."/>
            <person name="Ouyang S."/>
            <person name="Schwartz D.C."/>
            <person name="Tanaka T."/>
            <person name="Wu J."/>
            <person name="Zhou S."/>
            <person name="Childs K.L."/>
            <person name="Davidson R.M."/>
            <person name="Lin H."/>
            <person name="Quesada-Ocampo L."/>
            <person name="Vaillancourt B."/>
            <person name="Sakai H."/>
            <person name="Lee S.S."/>
            <person name="Kim J."/>
            <person name="Numa H."/>
            <person name="Itoh T."/>
            <person name="Buell C.R."/>
            <person name="Matsumoto T."/>
        </authorList>
    </citation>
    <scope>NUCLEOTIDE SEQUENCE [LARGE SCALE GENOMIC DNA]</scope>
    <source>
        <strain evidence="5">cv. Nipponbare</strain>
    </source>
</reference>
<reference evidence="5" key="1">
    <citation type="journal article" date="2005" name="Nature">
        <title>The map-based sequence of the rice genome.</title>
        <authorList>
            <consortium name="International rice genome sequencing project (IRGSP)"/>
            <person name="Matsumoto T."/>
            <person name="Wu J."/>
            <person name="Kanamori H."/>
            <person name="Katayose Y."/>
            <person name="Fujisawa M."/>
            <person name="Namiki N."/>
            <person name="Mizuno H."/>
            <person name="Yamamoto K."/>
            <person name="Antonio B.A."/>
            <person name="Baba T."/>
            <person name="Sakata K."/>
            <person name="Nagamura Y."/>
            <person name="Aoki H."/>
            <person name="Arikawa K."/>
            <person name="Arita K."/>
            <person name="Bito T."/>
            <person name="Chiden Y."/>
            <person name="Fujitsuka N."/>
            <person name="Fukunaka R."/>
            <person name="Hamada M."/>
            <person name="Harada C."/>
            <person name="Hayashi A."/>
            <person name="Hijishita S."/>
            <person name="Honda M."/>
            <person name="Hosokawa S."/>
            <person name="Ichikawa Y."/>
            <person name="Idonuma A."/>
            <person name="Iijima M."/>
            <person name="Ikeda M."/>
            <person name="Ikeno M."/>
            <person name="Ito K."/>
            <person name="Ito S."/>
            <person name="Ito T."/>
            <person name="Ito Y."/>
            <person name="Ito Y."/>
            <person name="Iwabuchi A."/>
            <person name="Kamiya K."/>
            <person name="Karasawa W."/>
            <person name="Kurita K."/>
            <person name="Katagiri S."/>
            <person name="Kikuta A."/>
            <person name="Kobayashi H."/>
            <person name="Kobayashi N."/>
            <person name="Machita K."/>
            <person name="Maehara T."/>
            <person name="Masukawa M."/>
            <person name="Mizubayashi T."/>
            <person name="Mukai Y."/>
            <person name="Nagasaki H."/>
            <person name="Nagata Y."/>
            <person name="Naito S."/>
            <person name="Nakashima M."/>
            <person name="Nakama Y."/>
            <person name="Nakamichi Y."/>
            <person name="Nakamura M."/>
            <person name="Meguro A."/>
            <person name="Negishi M."/>
            <person name="Ohta I."/>
            <person name="Ohta T."/>
            <person name="Okamoto M."/>
            <person name="Ono N."/>
            <person name="Saji S."/>
            <person name="Sakaguchi M."/>
            <person name="Sakai K."/>
            <person name="Shibata M."/>
            <person name="Shimokawa T."/>
            <person name="Song J."/>
            <person name="Takazaki Y."/>
            <person name="Terasawa K."/>
            <person name="Tsugane M."/>
            <person name="Tsuji K."/>
            <person name="Ueda S."/>
            <person name="Waki K."/>
            <person name="Yamagata H."/>
            <person name="Yamamoto M."/>
            <person name="Yamamoto S."/>
            <person name="Yamane H."/>
            <person name="Yoshiki S."/>
            <person name="Yoshihara R."/>
            <person name="Yukawa K."/>
            <person name="Zhong H."/>
            <person name="Yano M."/>
            <person name="Yuan Q."/>
            <person name="Ouyang S."/>
            <person name="Liu J."/>
            <person name="Jones K.M."/>
            <person name="Gansberger K."/>
            <person name="Moffat K."/>
            <person name="Hill J."/>
            <person name="Bera J."/>
            <person name="Fadrosh D."/>
            <person name="Jin S."/>
            <person name="Johri S."/>
            <person name="Kim M."/>
            <person name="Overton L."/>
            <person name="Reardon M."/>
            <person name="Tsitrin T."/>
            <person name="Vuong H."/>
            <person name="Weaver B."/>
            <person name="Ciecko A."/>
            <person name="Tallon L."/>
            <person name="Jackson J."/>
            <person name="Pai G."/>
            <person name="Aken S.V."/>
            <person name="Utterback T."/>
            <person name="Reidmuller S."/>
            <person name="Feldblyum T."/>
            <person name="Hsiao J."/>
            <person name="Zismann V."/>
            <person name="Iobst S."/>
            <person name="de Vazeille A.R."/>
            <person name="Buell C.R."/>
            <person name="Ying K."/>
            <person name="Li Y."/>
            <person name="Lu T."/>
            <person name="Huang Y."/>
            <person name="Zhao Q."/>
            <person name="Feng Q."/>
            <person name="Zhang L."/>
            <person name="Zhu J."/>
            <person name="Weng Q."/>
            <person name="Mu J."/>
            <person name="Lu Y."/>
            <person name="Fan D."/>
            <person name="Liu Y."/>
            <person name="Guan J."/>
            <person name="Zhang Y."/>
            <person name="Yu S."/>
            <person name="Liu X."/>
            <person name="Zhang Y."/>
            <person name="Hong G."/>
            <person name="Han B."/>
            <person name="Choisne N."/>
            <person name="Demange N."/>
            <person name="Orjeda G."/>
            <person name="Samain S."/>
            <person name="Cattolico L."/>
            <person name="Pelletier E."/>
            <person name="Couloux A."/>
            <person name="Segurens B."/>
            <person name="Wincker P."/>
            <person name="D'Hont A."/>
            <person name="Scarpelli C."/>
            <person name="Weissenbach J."/>
            <person name="Salanoubat M."/>
            <person name="Quetier F."/>
            <person name="Yu Y."/>
            <person name="Kim H.R."/>
            <person name="Rambo T."/>
            <person name="Currie J."/>
            <person name="Collura K."/>
            <person name="Luo M."/>
            <person name="Yang T."/>
            <person name="Ammiraju J.S.S."/>
            <person name="Engler F."/>
            <person name="Soderlund C."/>
            <person name="Wing R.A."/>
            <person name="Palmer L.E."/>
            <person name="de la Bastide M."/>
            <person name="Spiegel L."/>
            <person name="Nascimento L."/>
            <person name="Zutavern T."/>
            <person name="O'Shaughnessy A."/>
            <person name="Dike S."/>
            <person name="Dedhia N."/>
            <person name="Preston R."/>
            <person name="Balija V."/>
            <person name="McCombie W.R."/>
            <person name="Chow T."/>
            <person name="Chen H."/>
            <person name="Chung M."/>
            <person name="Chen C."/>
            <person name="Shaw J."/>
            <person name="Wu H."/>
            <person name="Hsiao K."/>
            <person name="Chao Y."/>
            <person name="Chu M."/>
            <person name="Cheng C."/>
            <person name="Hour A."/>
            <person name="Lee P."/>
            <person name="Lin S."/>
            <person name="Lin Y."/>
            <person name="Liou J."/>
            <person name="Liu S."/>
            <person name="Hsing Y."/>
            <person name="Raghuvanshi S."/>
            <person name="Mohanty A."/>
            <person name="Bharti A.K."/>
            <person name="Gaur A."/>
            <person name="Gupta V."/>
            <person name="Kumar D."/>
            <person name="Ravi V."/>
            <person name="Vij S."/>
            <person name="Kapur A."/>
            <person name="Khurana P."/>
            <person name="Khurana P."/>
            <person name="Khurana J.P."/>
            <person name="Tyagi A.K."/>
            <person name="Gaikwad K."/>
            <person name="Singh A."/>
            <person name="Dalal V."/>
            <person name="Srivastava S."/>
            <person name="Dixit A."/>
            <person name="Pal A.K."/>
            <person name="Ghazi I.A."/>
            <person name="Yadav M."/>
            <person name="Pandit A."/>
            <person name="Bhargava A."/>
            <person name="Sureshbabu K."/>
            <person name="Batra K."/>
            <person name="Sharma T.R."/>
            <person name="Mohapatra T."/>
            <person name="Singh N.K."/>
            <person name="Messing J."/>
            <person name="Nelson A.B."/>
            <person name="Fuks G."/>
            <person name="Kavchok S."/>
            <person name="Keizer G."/>
            <person name="Linton E."/>
            <person name="Llaca V."/>
            <person name="Song R."/>
            <person name="Tanyolac B."/>
            <person name="Young S."/>
            <person name="Ho-Il K."/>
            <person name="Hahn J.H."/>
            <person name="Sangsakoo G."/>
            <person name="Vanavichit A."/>
            <person name="de Mattos Luiz.A.T."/>
            <person name="Zimmer P.D."/>
            <person name="Malone G."/>
            <person name="Dellagostin O."/>
            <person name="de Oliveira A.C."/>
            <person name="Bevan M."/>
            <person name="Bancroft I."/>
            <person name="Minx P."/>
            <person name="Cordum H."/>
            <person name="Wilson R."/>
            <person name="Cheng Z."/>
            <person name="Jin W."/>
            <person name="Jiang J."/>
            <person name="Leong S.A."/>
            <person name="Iwama H."/>
            <person name="Gojobori T."/>
            <person name="Itoh T."/>
            <person name="Niimura Y."/>
            <person name="Fujii Y."/>
            <person name="Habara T."/>
            <person name="Sakai H."/>
            <person name="Sato Y."/>
            <person name="Wilson G."/>
            <person name="Kumar K."/>
            <person name="McCouch S."/>
            <person name="Juretic N."/>
            <person name="Hoen D."/>
            <person name="Wright S."/>
            <person name="Bruskiewich R."/>
            <person name="Bureau T."/>
            <person name="Miyao A."/>
            <person name="Hirochika H."/>
            <person name="Nishikawa T."/>
            <person name="Kadowaki K."/>
            <person name="Sugiura M."/>
            <person name="Burr B."/>
            <person name="Sasaki T."/>
        </authorList>
    </citation>
    <scope>NUCLEOTIDE SEQUENCE [LARGE SCALE GENOMIC DNA]</scope>
    <source>
        <strain evidence="5">cv. Nipponbare</strain>
    </source>
</reference>
<evidence type="ECO:0000313" key="5">
    <source>
        <dbReference type="Proteomes" id="UP000059680"/>
    </source>
</evidence>
<evidence type="ECO:0000313" key="4">
    <source>
        <dbReference type="EMBL" id="BAS92738.1"/>
    </source>
</evidence>
<protein>
    <submittedName>
        <fullName evidence="4">Os05g0204037 protein</fullName>
    </submittedName>
</protein>